<dbReference type="Gene3D" id="1.10.1200.10">
    <property type="entry name" value="ACP-like"/>
    <property type="match status" value="2"/>
</dbReference>
<dbReference type="SMART" id="SM01294">
    <property type="entry name" value="PKS_PP_betabranch"/>
    <property type="match status" value="2"/>
</dbReference>
<evidence type="ECO:0000313" key="5">
    <source>
        <dbReference type="Proteomes" id="UP000596311"/>
    </source>
</evidence>
<geneLocation type="plasmid" evidence="4 5">
    <name>unnamed</name>
</geneLocation>
<dbReference type="EMBL" id="CP049946">
    <property type="protein sequence ID" value="QRF06467.1"/>
    <property type="molecule type" value="Genomic_DNA"/>
</dbReference>
<proteinExistence type="predicted"/>
<dbReference type="PROSITE" id="PS50075">
    <property type="entry name" value="CARRIER"/>
    <property type="match status" value="2"/>
</dbReference>
<evidence type="ECO:0000259" key="3">
    <source>
        <dbReference type="PROSITE" id="PS50075"/>
    </source>
</evidence>
<evidence type="ECO:0000256" key="2">
    <source>
        <dbReference type="ARBA" id="ARBA00022553"/>
    </source>
</evidence>
<feature type="domain" description="Carrier" evidence="3">
    <location>
        <begin position="12"/>
        <end position="89"/>
    </location>
</feature>
<dbReference type="Proteomes" id="UP000596311">
    <property type="component" value="Plasmid unnamed"/>
</dbReference>
<dbReference type="InterPro" id="IPR020806">
    <property type="entry name" value="PKS_PP-bd"/>
</dbReference>
<dbReference type="PANTHER" id="PTHR43775:SF37">
    <property type="entry name" value="SI:DKEY-61P9.11"/>
    <property type="match status" value="1"/>
</dbReference>
<reference evidence="4 5" key="1">
    <citation type="submission" date="2020-03" db="EMBL/GenBank/DDBJ databases">
        <title>Genome mining and metabolic profiling illuminate the polycyclic tetramate macrolactams from Streptomyces koyangensis SCSIO 5802.</title>
        <authorList>
            <person name="Ding W."/>
        </authorList>
    </citation>
    <scope>NUCLEOTIDE SEQUENCE [LARGE SCALE GENOMIC DNA]</scope>
    <source>
        <strain evidence="4 5">SCSIO 5802</strain>
        <plasmid evidence="4 5">unnamed</plasmid>
    </source>
</reference>
<accession>A0ABX7ERN4</accession>
<gene>
    <name evidence="4" type="ORF">G9U55_30380</name>
</gene>
<dbReference type="SMART" id="SM00823">
    <property type="entry name" value="PKS_PP"/>
    <property type="match status" value="2"/>
</dbReference>
<sequence>MLSDRHPPTTAPPPASGVADVVPVLADVLRLKPEKIDPRRSFRTLGLDSLRAVEFVAGVNARYGTRIRASELPDHSTPLSFARHVTRALRAGRTEAPGTATATLTAPVAPVPAGGPGREVLDVLTEELARILCCDPWDIDVRAGFPVLGVDSVIGAEFVAAVNRVYGTRQRSGVLYDHPSPAALAAHITRLTSRSTTPLDVESLLDAVRDDLLTVDEALALLSRRG</sequence>
<keyword evidence="4" id="KW-0614">Plasmid</keyword>
<dbReference type="InterPro" id="IPR050091">
    <property type="entry name" value="PKS_NRPS_Biosynth_Enz"/>
</dbReference>
<dbReference type="Pfam" id="PF00550">
    <property type="entry name" value="PP-binding"/>
    <property type="match status" value="2"/>
</dbReference>
<dbReference type="InterPro" id="IPR036736">
    <property type="entry name" value="ACP-like_sf"/>
</dbReference>
<keyword evidence="2" id="KW-0597">Phosphoprotein</keyword>
<dbReference type="RefSeq" id="WP_203216776.1">
    <property type="nucleotide sequence ID" value="NZ_CP049946.1"/>
</dbReference>
<dbReference type="SUPFAM" id="SSF47336">
    <property type="entry name" value="ACP-like"/>
    <property type="match status" value="2"/>
</dbReference>
<keyword evidence="5" id="KW-1185">Reference proteome</keyword>
<feature type="domain" description="Carrier" evidence="3">
    <location>
        <begin position="115"/>
        <end position="192"/>
    </location>
</feature>
<dbReference type="InterPro" id="IPR009081">
    <property type="entry name" value="PP-bd_ACP"/>
</dbReference>
<name>A0ABX7ERN4_9ACTN</name>
<evidence type="ECO:0000313" key="4">
    <source>
        <dbReference type="EMBL" id="QRF06467.1"/>
    </source>
</evidence>
<organism evidence="4 5">
    <name type="scientific">Streptomyces koyangensis</name>
    <dbReference type="NCBI Taxonomy" id="188770"/>
    <lineage>
        <taxon>Bacteria</taxon>
        <taxon>Bacillati</taxon>
        <taxon>Actinomycetota</taxon>
        <taxon>Actinomycetes</taxon>
        <taxon>Kitasatosporales</taxon>
        <taxon>Streptomycetaceae</taxon>
        <taxon>Streptomyces</taxon>
        <taxon>Streptomyces aurantiacus group</taxon>
    </lineage>
</organism>
<protein>
    <submittedName>
        <fullName evidence="4">Acyl carrier protein</fullName>
    </submittedName>
</protein>
<dbReference type="PANTHER" id="PTHR43775">
    <property type="entry name" value="FATTY ACID SYNTHASE"/>
    <property type="match status" value="1"/>
</dbReference>
<evidence type="ECO:0000256" key="1">
    <source>
        <dbReference type="ARBA" id="ARBA00022450"/>
    </source>
</evidence>
<keyword evidence="1" id="KW-0596">Phosphopantetheine</keyword>